<evidence type="ECO:0000259" key="6">
    <source>
        <dbReference type="Pfam" id="PF21715"/>
    </source>
</evidence>
<dbReference type="PANTHER" id="PTHR34294">
    <property type="entry name" value="TRANSCRIPTIONAL REGULATOR-RELATED"/>
    <property type="match status" value="1"/>
</dbReference>
<dbReference type="AlphaFoldDB" id="A0A366IF19"/>
<dbReference type="Pfam" id="PF04198">
    <property type="entry name" value="Sugar-bind"/>
    <property type="match status" value="1"/>
</dbReference>
<dbReference type="Pfam" id="PF21715">
    <property type="entry name" value="CggR_N"/>
    <property type="match status" value="1"/>
</dbReference>
<keyword evidence="2" id="KW-0805">Transcription regulation</keyword>
<keyword evidence="4" id="KW-0804">Transcription</keyword>
<dbReference type="PANTHER" id="PTHR34294:SF5">
    <property type="entry name" value="CENTRAL GLYCOLYTIC GENES REGULATOR"/>
    <property type="match status" value="1"/>
</dbReference>
<sequence length="340" mass="38127">MDDKELIRIQQKIIPEVLEMMELRYELLSYIKAHQPIGRRNLANELSLGERQVRNEIEFFNKQNFVLVERQGISLTNLGEKILAQLKEVMYHYKNLEDLIEKLRDKLGIKKVFIIPGDSQKNKTILEFMGKTAANYIISILKNHSIIAVTGGSGVAAVARNFPEVHYPNITVLSARGGIGRSHSTQANSIVSMIGNKLDAQQEVLHLPDNIDKDILKVLRETPDIKDVFCKFDDIDILIQGIGRADVMAQWRNLPQDAIKHLKDENAVAETFGHFINQSGQIVCPSSNVGINIEQYLKIPIVVAIAGGKDKANAIKATCNVRRDLILITDECAANEIINN</sequence>
<comment type="similarity">
    <text evidence="1">Belongs to the SorC transcriptional regulatory family.</text>
</comment>
<comment type="caution">
    <text evidence="7">The sequence shown here is derived from an EMBL/GenBank/DDBJ whole genome shotgun (WGS) entry which is preliminary data.</text>
</comment>
<name>A0A366IF19_9FIRM</name>
<dbReference type="GO" id="GO:0030246">
    <property type="term" value="F:carbohydrate binding"/>
    <property type="evidence" value="ECO:0007669"/>
    <property type="project" value="InterPro"/>
</dbReference>
<feature type="domain" description="CggR N-terminal DNA binding" evidence="6">
    <location>
        <begin position="21"/>
        <end position="90"/>
    </location>
</feature>
<dbReference type="Gene3D" id="3.40.50.1360">
    <property type="match status" value="1"/>
</dbReference>
<feature type="domain" description="Sugar-binding" evidence="5">
    <location>
        <begin position="92"/>
        <end position="339"/>
    </location>
</feature>
<evidence type="ECO:0000313" key="7">
    <source>
        <dbReference type="EMBL" id="RBP69032.1"/>
    </source>
</evidence>
<dbReference type="InterPro" id="IPR036390">
    <property type="entry name" value="WH_DNA-bd_sf"/>
</dbReference>
<evidence type="ECO:0000313" key="8">
    <source>
        <dbReference type="Proteomes" id="UP000253490"/>
    </source>
</evidence>
<protein>
    <submittedName>
        <fullName evidence="7">Central glycolytic genes regulator</fullName>
    </submittedName>
</protein>
<dbReference type="InterPro" id="IPR048715">
    <property type="entry name" value="CggR_N"/>
</dbReference>
<accession>A0A366IF19</accession>
<reference evidence="7 8" key="1">
    <citation type="submission" date="2018-06" db="EMBL/GenBank/DDBJ databases">
        <title>Genomic Encyclopedia of Type Strains, Phase IV (KMG-IV): sequencing the most valuable type-strain genomes for metagenomic binning, comparative biology and taxonomic classification.</title>
        <authorList>
            <person name="Goeker M."/>
        </authorList>
    </citation>
    <scope>NUCLEOTIDE SEQUENCE [LARGE SCALE GENOMIC DNA]</scope>
    <source>
        <strain evidence="7 8">DSM 22112</strain>
    </source>
</reference>
<dbReference type="SUPFAM" id="SSF100950">
    <property type="entry name" value="NagB/RpiA/CoA transferase-like"/>
    <property type="match status" value="1"/>
</dbReference>
<dbReference type="InterPro" id="IPR051054">
    <property type="entry name" value="SorC_transcr_regulators"/>
</dbReference>
<evidence type="ECO:0000256" key="2">
    <source>
        <dbReference type="ARBA" id="ARBA00023015"/>
    </source>
</evidence>
<gene>
    <name evidence="7" type="ORF">DES36_102176</name>
</gene>
<evidence type="ECO:0000256" key="4">
    <source>
        <dbReference type="ARBA" id="ARBA00023163"/>
    </source>
</evidence>
<evidence type="ECO:0000256" key="3">
    <source>
        <dbReference type="ARBA" id="ARBA00023125"/>
    </source>
</evidence>
<dbReference type="InterPro" id="IPR036388">
    <property type="entry name" value="WH-like_DNA-bd_sf"/>
</dbReference>
<dbReference type="Gene3D" id="1.10.10.10">
    <property type="entry name" value="Winged helix-like DNA-binding domain superfamily/Winged helix DNA-binding domain"/>
    <property type="match status" value="1"/>
</dbReference>
<dbReference type="GO" id="GO:0003677">
    <property type="term" value="F:DNA binding"/>
    <property type="evidence" value="ECO:0007669"/>
    <property type="project" value="UniProtKB-KW"/>
</dbReference>
<dbReference type="Proteomes" id="UP000253490">
    <property type="component" value="Unassembled WGS sequence"/>
</dbReference>
<organism evidence="7 8">
    <name type="scientific">Alkalibaculum bacchi</name>
    <dbReference type="NCBI Taxonomy" id="645887"/>
    <lineage>
        <taxon>Bacteria</taxon>
        <taxon>Bacillati</taxon>
        <taxon>Bacillota</taxon>
        <taxon>Clostridia</taxon>
        <taxon>Eubacteriales</taxon>
        <taxon>Eubacteriaceae</taxon>
        <taxon>Alkalibaculum</taxon>
    </lineage>
</organism>
<dbReference type="InterPro" id="IPR007324">
    <property type="entry name" value="Sugar-bd_dom_put"/>
</dbReference>
<dbReference type="SUPFAM" id="SSF46785">
    <property type="entry name" value="Winged helix' DNA-binding domain"/>
    <property type="match status" value="1"/>
</dbReference>
<keyword evidence="8" id="KW-1185">Reference proteome</keyword>
<keyword evidence="3" id="KW-0238">DNA-binding</keyword>
<dbReference type="EMBL" id="QNRX01000002">
    <property type="protein sequence ID" value="RBP69032.1"/>
    <property type="molecule type" value="Genomic_DNA"/>
</dbReference>
<evidence type="ECO:0000256" key="1">
    <source>
        <dbReference type="ARBA" id="ARBA00010466"/>
    </source>
</evidence>
<evidence type="ECO:0000259" key="5">
    <source>
        <dbReference type="Pfam" id="PF04198"/>
    </source>
</evidence>
<proteinExistence type="inferred from homology"/>
<dbReference type="InterPro" id="IPR037171">
    <property type="entry name" value="NagB/RpiA_transferase-like"/>
</dbReference>